<dbReference type="EMBL" id="JAEKCZ010000005">
    <property type="protein sequence ID" value="MBJ2256348.1"/>
    <property type="molecule type" value="Genomic_DNA"/>
</dbReference>
<gene>
    <name evidence="2" type="ORF">JFT45_07435</name>
    <name evidence="3" type="ORF">SAMN04490201_3207</name>
</gene>
<dbReference type="Proteomes" id="UP000658390">
    <property type="component" value="Unassembled WGS sequence"/>
</dbReference>
<proteinExistence type="predicted"/>
<dbReference type="InterPro" id="IPR032710">
    <property type="entry name" value="NTF2-like_dom_sf"/>
</dbReference>
<dbReference type="Gene3D" id="3.10.450.50">
    <property type="match status" value="1"/>
</dbReference>
<dbReference type="Proteomes" id="UP000182058">
    <property type="component" value="Chromosome I"/>
</dbReference>
<dbReference type="InterPro" id="IPR037401">
    <property type="entry name" value="SnoaL-like"/>
</dbReference>
<protein>
    <submittedName>
        <fullName evidence="2">Nuclear transport factor 2 family protein</fullName>
    </submittedName>
    <submittedName>
        <fullName evidence="3">SnoaL-like domain-containing protein</fullName>
    </submittedName>
</protein>
<dbReference type="GeneID" id="96620794"/>
<dbReference type="SUPFAM" id="SSF54427">
    <property type="entry name" value="NTF2-like"/>
    <property type="match status" value="1"/>
</dbReference>
<dbReference type="RefSeq" id="WP_019822564.1">
    <property type="nucleotide sequence ID" value="NZ_ATLR01000010.1"/>
</dbReference>
<dbReference type="AlphaFoldDB" id="A0A8I1K8D6"/>
<dbReference type="CDD" id="cd00531">
    <property type="entry name" value="NTF2_like"/>
    <property type="match status" value="1"/>
</dbReference>
<organism evidence="2 5">
    <name type="scientific">Pseudomonas psychrophila</name>
    <dbReference type="NCBI Taxonomy" id="122355"/>
    <lineage>
        <taxon>Bacteria</taxon>
        <taxon>Pseudomonadati</taxon>
        <taxon>Pseudomonadota</taxon>
        <taxon>Gammaproteobacteria</taxon>
        <taxon>Pseudomonadales</taxon>
        <taxon>Pseudomonadaceae</taxon>
        <taxon>Pseudomonas</taxon>
    </lineage>
</organism>
<evidence type="ECO:0000313" key="2">
    <source>
        <dbReference type="EMBL" id="MBJ2256348.1"/>
    </source>
</evidence>
<evidence type="ECO:0000259" key="1">
    <source>
        <dbReference type="Pfam" id="PF13577"/>
    </source>
</evidence>
<sequence>MDIYLKELLDREQIRNLRTLYAHLLDGNNIAALDQVFSADAVVEVTVGKMEGIEAIQSGLNDAFKLYDRDHRENYPFMHAITNHWVQLTGPDTAQGRCYLIDFETASKPDPNPLLLLGIYADEYTRIDGEWRITHTRLEVVWPAGS</sequence>
<reference evidence="2" key="2">
    <citation type="submission" date="2020-12" db="EMBL/GenBank/DDBJ databases">
        <title>Antibiotic resistance and phylogeny of Pseudomonas spp. isolated over three decades from chicken meat in the Norwegian food chain.</title>
        <authorList>
            <person name="Moen B."/>
        </authorList>
    </citation>
    <scope>NUCLEOTIDE SEQUENCE</scope>
    <source>
        <strain evidence="2">MF6762</strain>
    </source>
</reference>
<evidence type="ECO:0000313" key="5">
    <source>
        <dbReference type="Proteomes" id="UP000658390"/>
    </source>
</evidence>
<dbReference type="Pfam" id="PF13577">
    <property type="entry name" value="SnoaL_4"/>
    <property type="match status" value="1"/>
</dbReference>
<evidence type="ECO:0000313" key="4">
    <source>
        <dbReference type="Proteomes" id="UP000182058"/>
    </source>
</evidence>
<keyword evidence="4" id="KW-1185">Reference proteome</keyword>
<name>A0A8I1K8D6_9PSED</name>
<dbReference type="EMBL" id="LT629795">
    <property type="protein sequence ID" value="SDU62191.1"/>
    <property type="molecule type" value="Genomic_DNA"/>
</dbReference>
<dbReference type="OrthoDB" id="4571298at2"/>
<feature type="domain" description="SnoaL-like" evidence="1">
    <location>
        <begin position="7"/>
        <end position="137"/>
    </location>
</feature>
<accession>A0A8I1K8D6</accession>
<reference evidence="3 4" key="1">
    <citation type="submission" date="2016-10" db="EMBL/GenBank/DDBJ databases">
        <authorList>
            <person name="Varghese N."/>
            <person name="Submissions S."/>
        </authorList>
    </citation>
    <scope>NUCLEOTIDE SEQUENCE [LARGE SCALE GENOMIC DNA]</scope>
    <source>
        <strain evidence="3 4">BS3667</strain>
    </source>
</reference>
<evidence type="ECO:0000313" key="3">
    <source>
        <dbReference type="EMBL" id="SDU62191.1"/>
    </source>
</evidence>